<dbReference type="RefSeq" id="WP_263372113.1">
    <property type="nucleotide sequence ID" value="NZ_JAGSYD010000004.1"/>
</dbReference>
<dbReference type="InterPro" id="IPR036514">
    <property type="entry name" value="SGNH_hydro_sf"/>
</dbReference>
<dbReference type="Pfam" id="PF13472">
    <property type="entry name" value="Lipase_GDSL_2"/>
    <property type="match status" value="1"/>
</dbReference>
<dbReference type="Proteomes" id="UP001596391">
    <property type="component" value="Unassembled WGS sequence"/>
</dbReference>
<feature type="domain" description="SGNH hydrolase-type esterase" evidence="1">
    <location>
        <begin position="92"/>
        <end position="255"/>
    </location>
</feature>
<dbReference type="SUPFAM" id="SSF52266">
    <property type="entry name" value="SGNH hydrolase"/>
    <property type="match status" value="1"/>
</dbReference>
<proteinExistence type="predicted"/>
<dbReference type="EMBL" id="JBHSWI010000001">
    <property type="protein sequence ID" value="MFC6644165.1"/>
    <property type="molecule type" value="Genomic_DNA"/>
</dbReference>
<dbReference type="PANTHER" id="PTHR30383">
    <property type="entry name" value="THIOESTERASE 1/PROTEASE 1/LYSOPHOSPHOLIPASE L1"/>
    <property type="match status" value="1"/>
</dbReference>
<sequence length="272" mass="29307">MSDAPVRDEDQEKPLKKLSGVLLALSSVSVAAHAQSTTTPTPATPPAAVTAVTCPVPTPARPDLSKIDWAGLDRYASANAALPAHEAGRVVFFGDSITDAWTRNGGKFFPGKPYVNRGISGQTTEQMLVRFRQDVINLHPDVVVFLAGTNDIAGNTGVRTQEQIAGNIRSMVELAKANHIRVVLASLLPAADYGWRRGLMPAQKIVAFNVWMKQYAAEQGLVYVDYWTPMATPDGALKPELTHDGVHPQAPGYAIMEPLAQAGIDEAMRTQR</sequence>
<gene>
    <name evidence="2" type="ORF">ACFQBQ_00870</name>
</gene>
<dbReference type="GO" id="GO:0016787">
    <property type="term" value="F:hydrolase activity"/>
    <property type="evidence" value="ECO:0007669"/>
    <property type="project" value="UniProtKB-KW"/>
</dbReference>
<keyword evidence="3" id="KW-1185">Reference proteome</keyword>
<comment type="caution">
    <text evidence="2">The sequence shown here is derived from an EMBL/GenBank/DDBJ whole genome shotgun (WGS) entry which is preliminary data.</text>
</comment>
<dbReference type="CDD" id="cd04501">
    <property type="entry name" value="SGNH_hydrolase_like_4"/>
    <property type="match status" value="1"/>
</dbReference>
<dbReference type="Gene3D" id="3.40.50.1110">
    <property type="entry name" value="SGNH hydrolase"/>
    <property type="match status" value="1"/>
</dbReference>
<keyword evidence="2" id="KW-0378">Hydrolase</keyword>
<name>A0ABW1Z6X1_9BACT</name>
<dbReference type="InterPro" id="IPR051532">
    <property type="entry name" value="Ester_Hydrolysis_Enzymes"/>
</dbReference>
<evidence type="ECO:0000313" key="3">
    <source>
        <dbReference type="Proteomes" id="UP001596391"/>
    </source>
</evidence>
<protein>
    <submittedName>
        <fullName evidence="2">SGNH/GDSL hydrolase family protein</fullName>
    </submittedName>
</protein>
<dbReference type="InterPro" id="IPR013830">
    <property type="entry name" value="SGNH_hydro"/>
</dbReference>
<evidence type="ECO:0000313" key="2">
    <source>
        <dbReference type="EMBL" id="MFC6644165.1"/>
    </source>
</evidence>
<dbReference type="PANTHER" id="PTHR30383:SF5">
    <property type="entry name" value="SGNH HYDROLASE-TYPE ESTERASE DOMAIN-CONTAINING PROTEIN"/>
    <property type="match status" value="1"/>
</dbReference>
<evidence type="ECO:0000259" key="1">
    <source>
        <dbReference type="Pfam" id="PF13472"/>
    </source>
</evidence>
<accession>A0ABW1Z6X1</accession>
<organism evidence="2 3">
    <name type="scientific">Granulicella cerasi</name>
    <dbReference type="NCBI Taxonomy" id="741063"/>
    <lineage>
        <taxon>Bacteria</taxon>
        <taxon>Pseudomonadati</taxon>
        <taxon>Acidobacteriota</taxon>
        <taxon>Terriglobia</taxon>
        <taxon>Terriglobales</taxon>
        <taxon>Acidobacteriaceae</taxon>
        <taxon>Granulicella</taxon>
    </lineage>
</organism>
<reference evidence="3" key="1">
    <citation type="journal article" date="2019" name="Int. J. Syst. Evol. Microbiol.">
        <title>The Global Catalogue of Microorganisms (GCM) 10K type strain sequencing project: providing services to taxonomists for standard genome sequencing and annotation.</title>
        <authorList>
            <consortium name="The Broad Institute Genomics Platform"/>
            <consortium name="The Broad Institute Genome Sequencing Center for Infectious Disease"/>
            <person name="Wu L."/>
            <person name="Ma J."/>
        </authorList>
    </citation>
    <scope>NUCLEOTIDE SEQUENCE [LARGE SCALE GENOMIC DNA]</scope>
    <source>
        <strain evidence="3">CGMCC 1.16026</strain>
    </source>
</reference>